<evidence type="ECO:0008006" key="3">
    <source>
        <dbReference type="Google" id="ProtNLM"/>
    </source>
</evidence>
<name>A0ABY8V019_9BACI</name>
<proteinExistence type="predicted"/>
<keyword evidence="2" id="KW-1185">Reference proteome</keyword>
<organism evidence="1 2">
    <name type="scientific">Pontibacillus chungwhensis</name>
    <dbReference type="NCBI Taxonomy" id="265426"/>
    <lineage>
        <taxon>Bacteria</taxon>
        <taxon>Bacillati</taxon>
        <taxon>Bacillota</taxon>
        <taxon>Bacilli</taxon>
        <taxon>Bacillales</taxon>
        <taxon>Bacillaceae</taxon>
        <taxon>Pontibacillus</taxon>
    </lineage>
</organism>
<sequence>MEYLLEEIAMEKREEVIINKPVKAVLFATLTLFLLASCGVADGGRVTARDVLKQDKDADILKYNGRIFSNVTSLEWFEDDKQNVPFSKDHYVAEVKNQTKSIRRFSDLSATKLPKGTKVYSAAKNEEGILLVEYEGEELYYMELLEGG</sequence>
<gene>
    <name evidence="1" type="ORF">QNI29_06405</name>
</gene>
<reference evidence="1 2" key="1">
    <citation type="submission" date="2023-05" db="EMBL/GenBank/DDBJ databases">
        <title>Comparative genomics reveals the evidence of polycyclic aromatic hydrocarbons degradation in moderately halophilic genus Pontibacillus.</title>
        <authorList>
            <person name="Yang H."/>
            <person name="Qian Z."/>
        </authorList>
    </citation>
    <scope>NUCLEOTIDE SEQUENCE [LARGE SCALE GENOMIC DNA]</scope>
    <source>
        <strain evidence="2">HN14</strain>
    </source>
</reference>
<accession>A0ABY8V019</accession>
<dbReference type="RefSeq" id="WP_231418097.1">
    <property type="nucleotide sequence ID" value="NZ_CP126446.1"/>
</dbReference>
<evidence type="ECO:0000313" key="1">
    <source>
        <dbReference type="EMBL" id="WIF99287.1"/>
    </source>
</evidence>
<dbReference type="EMBL" id="CP126446">
    <property type="protein sequence ID" value="WIF99287.1"/>
    <property type="molecule type" value="Genomic_DNA"/>
</dbReference>
<protein>
    <recommendedName>
        <fullName evidence="3">Lipoprotein</fullName>
    </recommendedName>
</protein>
<evidence type="ECO:0000313" key="2">
    <source>
        <dbReference type="Proteomes" id="UP001236652"/>
    </source>
</evidence>
<dbReference type="Proteomes" id="UP001236652">
    <property type="component" value="Chromosome"/>
</dbReference>